<evidence type="ECO:0000313" key="4">
    <source>
        <dbReference type="Proteomes" id="UP001205601"/>
    </source>
</evidence>
<organism evidence="3 4">
    <name type="scientific">Albidovulum sediminis</name>
    <dbReference type="NCBI Taxonomy" id="3066345"/>
    <lineage>
        <taxon>Bacteria</taxon>
        <taxon>Pseudomonadati</taxon>
        <taxon>Pseudomonadota</taxon>
        <taxon>Alphaproteobacteria</taxon>
        <taxon>Rhodobacterales</taxon>
        <taxon>Paracoccaceae</taxon>
        <taxon>Albidovulum</taxon>
    </lineage>
</organism>
<dbReference type="Gene3D" id="1.10.10.2910">
    <property type="match status" value="1"/>
</dbReference>
<comment type="caution">
    <text evidence="3">The sequence shown here is derived from an EMBL/GenBank/DDBJ whole genome shotgun (WGS) entry which is preliminary data.</text>
</comment>
<dbReference type="Pfam" id="PF06114">
    <property type="entry name" value="Peptidase_M78"/>
    <property type="match status" value="1"/>
</dbReference>
<reference evidence="4" key="1">
    <citation type="submission" date="2023-07" db="EMBL/GenBank/DDBJ databases">
        <title>Defluviimonas sediminis sp. nov., isolated from mangrove sediment.</title>
        <authorList>
            <person name="Liu L."/>
            <person name="Li J."/>
            <person name="Huang Y."/>
            <person name="Pan J."/>
            <person name="Li M."/>
        </authorList>
    </citation>
    <scope>NUCLEOTIDE SEQUENCE [LARGE SCALE GENOMIC DNA]</scope>
    <source>
        <strain evidence="4">FT324</strain>
    </source>
</reference>
<dbReference type="CDD" id="cd00093">
    <property type="entry name" value="HTH_XRE"/>
    <property type="match status" value="1"/>
</dbReference>
<keyword evidence="4" id="KW-1185">Reference proteome</keyword>
<dbReference type="InterPro" id="IPR010359">
    <property type="entry name" value="IrrE_HExxH"/>
</dbReference>
<gene>
    <name evidence="3" type="ORF">N5I32_21040</name>
</gene>
<evidence type="ECO:0000313" key="3">
    <source>
        <dbReference type="EMBL" id="MCT8332006.1"/>
    </source>
</evidence>
<dbReference type="SUPFAM" id="SSF47413">
    <property type="entry name" value="lambda repressor-like DNA-binding domains"/>
    <property type="match status" value="1"/>
</dbReference>
<dbReference type="PANTHER" id="PTHR43236:SF1">
    <property type="entry name" value="BLL7220 PROTEIN"/>
    <property type="match status" value="1"/>
</dbReference>
<dbReference type="InterPro" id="IPR052345">
    <property type="entry name" value="Rad_response_metalloprotease"/>
</dbReference>
<dbReference type="EMBL" id="JAOCQF010000011">
    <property type="protein sequence ID" value="MCT8332006.1"/>
    <property type="molecule type" value="Genomic_DNA"/>
</dbReference>
<evidence type="ECO:0000259" key="2">
    <source>
        <dbReference type="PROSITE" id="PS50943"/>
    </source>
</evidence>
<dbReference type="Gene3D" id="1.10.260.40">
    <property type="entry name" value="lambda repressor-like DNA-binding domains"/>
    <property type="match status" value="1"/>
</dbReference>
<name>A0ABT2NST0_9RHOB</name>
<dbReference type="PROSITE" id="PS50943">
    <property type="entry name" value="HTH_CROC1"/>
    <property type="match status" value="1"/>
</dbReference>
<feature type="domain" description="HTH cro/C1-type" evidence="2">
    <location>
        <begin position="6"/>
        <end position="62"/>
    </location>
</feature>
<dbReference type="Proteomes" id="UP001205601">
    <property type="component" value="Unassembled WGS sequence"/>
</dbReference>
<evidence type="ECO:0000256" key="1">
    <source>
        <dbReference type="ARBA" id="ARBA00007227"/>
    </source>
</evidence>
<dbReference type="SMART" id="SM00530">
    <property type="entry name" value="HTH_XRE"/>
    <property type="match status" value="1"/>
</dbReference>
<proteinExistence type="inferred from homology"/>
<dbReference type="RefSeq" id="WP_261497870.1">
    <property type="nucleotide sequence ID" value="NZ_JAOCQF010000011.1"/>
</dbReference>
<dbReference type="InterPro" id="IPR010982">
    <property type="entry name" value="Lambda_DNA-bd_dom_sf"/>
</dbReference>
<dbReference type="PANTHER" id="PTHR43236">
    <property type="entry name" value="ANTITOXIN HIGA1"/>
    <property type="match status" value="1"/>
</dbReference>
<dbReference type="InterPro" id="IPR001387">
    <property type="entry name" value="Cro/C1-type_HTH"/>
</dbReference>
<dbReference type="Pfam" id="PF01381">
    <property type="entry name" value="HTH_3"/>
    <property type="match status" value="1"/>
</dbReference>
<protein>
    <submittedName>
        <fullName evidence="3">XRE family transcriptional regulator</fullName>
    </submittedName>
</protein>
<comment type="similarity">
    <text evidence="1">Belongs to the short-chain fatty acyl-CoA assimilation regulator (ScfR) family.</text>
</comment>
<sequence>MFGQRLRLARKQAGLSMQALAESLTPGISAQAINKYEADKMMPSSAVLVGLSKSLGVSLDFLMGGQVHELQSLEWRKTSNASAQDRAKAEMVVIGKLEDYLAIEDILEIQQPDNPFAEVRIDQVEDDDALDRKALQVREKWQLGIDPIPSMTALLEDKGLKVIETDLPERINGMACHVERADLPPTEVIVVARQTNVERKRFNLAHELAHRIIAGTENPSIRLEPAMNRFAGAFLVPAEHLTALAGENQRGVTYHEIMRLKRTYGVSAAAMLMRLGQVGILSRAAVEYAFKTYARSWRSTEPEALEDGEGFAAFEVPQRFEGLVWRALGEELISPVRAAQMLGLPLNIVERAIRGPRDL</sequence>
<accession>A0ABT2NST0</accession>